<dbReference type="Gene3D" id="3.90.550.10">
    <property type="entry name" value="Spore Coat Polysaccharide Biosynthesis Protein SpsA, Chain A"/>
    <property type="match status" value="1"/>
</dbReference>
<dbReference type="CDD" id="cd00761">
    <property type="entry name" value="Glyco_tranf_GTA_type"/>
    <property type="match status" value="1"/>
</dbReference>
<dbReference type="EMBL" id="CP093217">
    <property type="protein sequence ID" value="UQW80687.1"/>
    <property type="molecule type" value="Genomic_DNA"/>
</dbReference>
<keyword evidence="4" id="KW-0808">Transferase</keyword>
<organism evidence="4 6">
    <name type="scientific">Staphylococcus edaphicus</name>
    <dbReference type="NCBI Taxonomy" id="1955013"/>
    <lineage>
        <taxon>Bacteria</taxon>
        <taxon>Bacillati</taxon>
        <taxon>Bacillota</taxon>
        <taxon>Bacilli</taxon>
        <taxon>Bacillales</taxon>
        <taxon>Staphylococcaceae</taxon>
        <taxon>Staphylococcus</taxon>
    </lineage>
</organism>
<dbReference type="InterPro" id="IPR001173">
    <property type="entry name" value="Glyco_trans_2-like"/>
</dbReference>
<dbReference type="InterPro" id="IPR029044">
    <property type="entry name" value="Nucleotide-diphossugar_trans"/>
</dbReference>
<dbReference type="Pfam" id="PF19087">
    <property type="entry name" value="DUF5776"/>
    <property type="match status" value="2"/>
</dbReference>
<evidence type="ECO:0000259" key="3">
    <source>
        <dbReference type="Pfam" id="PF19087"/>
    </source>
</evidence>
<dbReference type="PANTHER" id="PTHR22916:SF3">
    <property type="entry name" value="UDP-GLCNAC:BETAGAL BETA-1,3-N-ACETYLGLUCOSAMINYLTRANSFERASE-LIKE PROTEIN 1"/>
    <property type="match status" value="1"/>
</dbReference>
<evidence type="ECO:0000256" key="1">
    <source>
        <dbReference type="ARBA" id="ARBA00006739"/>
    </source>
</evidence>
<evidence type="ECO:0000313" key="5">
    <source>
        <dbReference type="EMBL" id="UQW80687.1"/>
    </source>
</evidence>
<dbReference type="Proteomes" id="UP001056588">
    <property type="component" value="Chromosome"/>
</dbReference>
<dbReference type="GO" id="GO:0016758">
    <property type="term" value="F:hexosyltransferase activity"/>
    <property type="evidence" value="ECO:0007669"/>
    <property type="project" value="UniProtKB-ARBA"/>
</dbReference>
<reference evidence="6" key="2">
    <citation type="submission" date="2017-10" db="EMBL/GenBank/DDBJ databases">
        <title>Staphylococcus edaphicus sp. nov., isolated in Antarctica, harbouring mecC gene and genomic islands essential in adaptation to extreme environment.</title>
        <authorList>
            <person name="Pantucek R."/>
            <person name="Sedlacek I."/>
            <person name="Indrakova A."/>
            <person name="Vrbovska V."/>
            <person name="Maslanova I."/>
            <person name="Kovarovic V."/>
            <person name="Svec P."/>
            <person name="Kralova S."/>
            <person name="Kristofova L."/>
            <person name="Keklakova J."/>
            <person name="Petras P."/>
            <person name="Doskar J."/>
        </authorList>
    </citation>
    <scope>NUCLEOTIDE SEQUENCE [LARGE SCALE GENOMIC DNA]</scope>
    <source>
        <strain evidence="6">CCM 5085</strain>
    </source>
</reference>
<reference evidence="4" key="1">
    <citation type="journal article" date="2017" name="Appl. Environ. Microbiol.">
        <title>Staphylococcus edaphicus sp. nov., isolated in Antarctica, harbours mecC gene and genomic islands with suspected role in adaptation to extreme environment.</title>
        <authorList>
            <person name="Pantucek R."/>
            <person name="Sedlacek I."/>
            <person name="Indrakova A."/>
            <person name="Vrbovska V."/>
            <person name="Maslanova I."/>
            <person name="Kovarovic V."/>
            <person name="Svec P."/>
            <person name="Kralova S."/>
            <person name="Kristofova L."/>
            <person name="Keklakova J."/>
            <person name="Petras P."/>
            <person name="Doskar J."/>
        </authorList>
    </citation>
    <scope>NUCLEOTIDE SEQUENCE</scope>
    <source>
        <strain evidence="4">CCM 8730</strain>
    </source>
</reference>
<proteinExistence type="inferred from homology"/>
<dbReference type="Proteomes" id="UP000223828">
    <property type="component" value="Unassembled WGS sequence"/>
</dbReference>
<dbReference type="SUPFAM" id="SSF53448">
    <property type="entry name" value="Nucleotide-diphospho-sugar transferases"/>
    <property type="match status" value="1"/>
</dbReference>
<keyword evidence="7" id="KW-1185">Reference proteome</keyword>
<sequence length="632" mass="73554">MKKLLSIIVPVYNKALFLEDCIESINQLNMNKENIEAIFVDDCSSDQSLEILEKFVAKYHFIKLIKLTENTGSPSEPRNVGIKQAQGDYITFLDADDWLDAEGLPMLLNQAATHQSDVAFGHSVKHTEKIIKKLGRFSSYKVANNLVPYEIDRIFRAVGPPGKIIKREIILKNNITFKHMKYGEDKLFFIEAISKCQTASMNPAPAYHVNRYSYNQSLVGQTSIIEKTQLNLLVLEEVLKLDIPEYAEYQAISRIVEMDFMSRLFSNKRFLTAENKTAFYELFNQMERTLEKYGKNLESYLLNDKFRNIYHFLKNGAYQQLCDFIEIIIQGQNAKRYVKDNQLYFLLPENLTEALPIKEPLFAVYEGTQLIDQQMKDVIRIYKDEQRVINKVELTEINNEINAKNVKFEEHHHYIYIDTHELNQCDFDFNISIIYDDYNFVNINTTLPNASNLVKLKRQNFKAEFLSTLKPRQKQKQNVVDTSKYLTYNPEAVSLVKQAKLYNDIEFKQPANVEIEIGELIDIHALVYTDKGTPRLQTVNGYYLTANKQFVQEVNRFKIAQYINKRPEAITILKKCKEYQNRKFEGTALNIMTMGERVDIKKIVLSPKGTPRLKTFNDTFITANRDFVKISK</sequence>
<dbReference type="PANTHER" id="PTHR22916">
    <property type="entry name" value="GLYCOSYLTRANSFERASE"/>
    <property type="match status" value="1"/>
</dbReference>
<reference evidence="5" key="4">
    <citation type="submission" date="2022-03" db="EMBL/GenBank/DDBJ databases">
        <title>Complete Genome Sequence of Staphylococcus edaphicus strain CCM 8731.</title>
        <authorList>
            <person name="Rimmer C.O."/>
            <person name="Thomas J.C."/>
        </authorList>
    </citation>
    <scope>NUCLEOTIDE SEQUENCE</scope>
    <source>
        <strain evidence="5">CCM 8731</strain>
    </source>
</reference>
<gene>
    <name evidence="4" type="ORF">BTJ66_02045</name>
    <name evidence="5" type="ORF">MNY58_08785</name>
</gene>
<protein>
    <submittedName>
        <fullName evidence="4">Glycosyl transferase</fullName>
    </submittedName>
    <submittedName>
        <fullName evidence="5">Glycosyltransferase family 2 protein</fullName>
    </submittedName>
</protein>
<name>A0A2C6VKC2_9STAP</name>
<comment type="similarity">
    <text evidence="1">Belongs to the glycosyltransferase 2 family.</text>
</comment>
<evidence type="ECO:0000259" key="2">
    <source>
        <dbReference type="Pfam" id="PF00535"/>
    </source>
</evidence>
<evidence type="ECO:0000313" key="6">
    <source>
        <dbReference type="Proteomes" id="UP000223828"/>
    </source>
</evidence>
<evidence type="ECO:0000313" key="4">
    <source>
        <dbReference type="EMBL" id="PHK50641.1"/>
    </source>
</evidence>
<dbReference type="AlphaFoldDB" id="A0A2C6VKC2"/>
<dbReference type="RefSeq" id="WP_099089330.1">
    <property type="nucleotide sequence ID" value="NZ_CP093217.1"/>
</dbReference>
<dbReference type="OrthoDB" id="396512at2"/>
<feature type="domain" description="Glycosyltransferase 2-like" evidence="2">
    <location>
        <begin position="6"/>
        <end position="129"/>
    </location>
</feature>
<dbReference type="InterPro" id="IPR044081">
    <property type="entry name" value="DUF5776"/>
</dbReference>
<accession>A0A2C6VKC2</accession>
<dbReference type="EMBL" id="MRZN01000002">
    <property type="protein sequence ID" value="PHK50641.1"/>
    <property type="molecule type" value="Genomic_DNA"/>
</dbReference>
<feature type="domain" description="DUF5776" evidence="3">
    <location>
        <begin position="562"/>
        <end position="628"/>
    </location>
</feature>
<dbReference type="Pfam" id="PF00535">
    <property type="entry name" value="Glycos_transf_2"/>
    <property type="match status" value="1"/>
</dbReference>
<evidence type="ECO:0000313" key="7">
    <source>
        <dbReference type="Proteomes" id="UP001056588"/>
    </source>
</evidence>
<feature type="domain" description="DUF5776" evidence="3">
    <location>
        <begin position="485"/>
        <end position="551"/>
    </location>
</feature>
<reference evidence="4" key="3">
    <citation type="submission" date="2017-10" db="EMBL/GenBank/DDBJ databases">
        <authorList>
            <person name="Vrbovska V."/>
            <person name="Kovarovic V."/>
            <person name="Indrakova A."/>
        </authorList>
    </citation>
    <scope>NUCLEOTIDE SEQUENCE</scope>
    <source>
        <strain evidence="4">CCM 8730</strain>
    </source>
</reference>